<sequence>MDGVVARAFAGGAIGVVDTAGDIRAVVYSAGVEVDIAGEGTVFRAEVEGAGQLEAVNGFTCGIIPLNVKLGAAMKISVFAAGKPCDHIRVVVFHIIVQADIQLTGNICVFRTTVNGNWASEIVAFLQLDRDTARDVTVLAAAKIGTRALSTHTGEGNACAGHICLLRTAVNGVCG</sequence>
<accession>A0A645A6E2</accession>
<evidence type="ECO:0000313" key="1">
    <source>
        <dbReference type="EMBL" id="MPM47841.1"/>
    </source>
</evidence>
<proteinExistence type="predicted"/>
<protein>
    <submittedName>
        <fullName evidence="1">Uncharacterized protein</fullName>
    </submittedName>
</protein>
<name>A0A645A6E2_9ZZZZ</name>
<organism evidence="1">
    <name type="scientific">bioreactor metagenome</name>
    <dbReference type="NCBI Taxonomy" id="1076179"/>
    <lineage>
        <taxon>unclassified sequences</taxon>
        <taxon>metagenomes</taxon>
        <taxon>ecological metagenomes</taxon>
    </lineage>
</organism>
<reference evidence="1" key="1">
    <citation type="submission" date="2019-08" db="EMBL/GenBank/DDBJ databases">
        <authorList>
            <person name="Kucharzyk K."/>
            <person name="Murdoch R.W."/>
            <person name="Higgins S."/>
            <person name="Loffler F."/>
        </authorList>
    </citation>
    <scope>NUCLEOTIDE SEQUENCE</scope>
</reference>
<dbReference type="AlphaFoldDB" id="A0A645A6E2"/>
<dbReference type="EMBL" id="VSSQ01011842">
    <property type="protein sequence ID" value="MPM47841.1"/>
    <property type="molecule type" value="Genomic_DNA"/>
</dbReference>
<gene>
    <name evidence="1" type="ORF">SDC9_94562</name>
</gene>
<comment type="caution">
    <text evidence="1">The sequence shown here is derived from an EMBL/GenBank/DDBJ whole genome shotgun (WGS) entry which is preliminary data.</text>
</comment>